<dbReference type="PATRIC" id="fig|1203610.3.peg.1144"/>
<organism evidence="8 9">
    <name type="scientific">Parabacteroides gordonii MS-1 = DSM 23371</name>
    <dbReference type="NCBI Taxonomy" id="1203610"/>
    <lineage>
        <taxon>Bacteria</taxon>
        <taxon>Pseudomonadati</taxon>
        <taxon>Bacteroidota</taxon>
        <taxon>Bacteroidia</taxon>
        <taxon>Bacteroidales</taxon>
        <taxon>Tannerellaceae</taxon>
        <taxon>Parabacteroides</taxon>
    </lineage>
</organism>
<evidence type="ECO:0000313" key="9">
    <source>
        <dbReference type="Proteomes" id="UP000033035"/>
    </source>
</evidence>
<keyword evidence="2" id="KW-0963">Cytoplasm</keyword>
<dbReference type="SMART" id="SM00028">
    <property type="entry name" value="TPR"/>
    <property type="match status" value="3"/>
</dbReference>
<comment type="caution">
    <text evidence="8">The sequence shown here is derived from an EMBL/GenBank/DDBJ whole genome shotgun (WGS) entry which is preliminary data.</text>
</comment>
<protein>
    <submittedName>
        <fullName evidence="8">Uncharacterized protein</fullName>
    </submittedName>
</protein>
<dbReference type="AlphaFoldDB" id="A0A0F5JLC4"/>
<keyword evidence="3" id="KW-0677">Repeat</keyword>
<dbReference type="RefSeq" id="WP_028727806.1">
    <property type="nucleotide sequence ID" value="NZ_AUAE01000018.1"/>
</dbReference>
<dbReference type="STRING" id="1203610.HMPREF1536_01122"/>
<dbReference type="InterPro" id="IPR051476">
    <property type="entry name" value="Bac_ResReg_Asp_Phosphatase"/>
</dbReference>
<dbReference type="EMBL" id="AQHW01000009">
    <property type="protein sequence ID" value="KKB58247.1"/>
    <property type="molecule type" value="Genomic_DNA"/>
</dbReference>
<dbReference type="HOGENOM" id="CLU_030491_0_0_10"/>
<keyword evidence="6" id="KW-0175">Coiled coil</keyword>
<dbReference type="InterPro" id="IPR019734">
    <property type="entry name" value="TPR_rpt"/>
</dbReference>
<keyword evidence="7" id="KW-0472">Membrane</keyword>
<evidence type="ECO:0000256" key="5">
    <source>
        <dbReference type="ARBA" id="ARBA00038253"/>
    </source>
</evidence>
<gene>
    <name evidence="8" type="ORF">HMPREF1536_01122</name>
</gene>
<evidence type="ECO:0000313" key="8">
    <source>
        <dbReference type="EMBL" id="KKB58247.1"/>
    </source>
</evidence>
<evidence type="ECO:0000256" key="4">
    <source>
        <dbReference type="ARBA" id="ARBA00022803"/>
    </source>
</evidence>
<keyword evidence="7" id="KW-1133">Transmembrane helix</keyword>
<dbReference type="PANTHER" id="PTHR46630:SF1">
    <property type="entry name" value="TETRATRICOPEPTIDE REPEAT PROTEIN 29"/>
    <property type="match status" value="1"/>
</dbReference>
<evidence type="ECO:0000256" key="3">
    <source>
        <dbReference type="ARBA" id="ARBA00022737"/>
    </source>
</evidence>
<dbReference type="InterPro" id="IPR011990">
    <property type="entry name" value="TPR-like_helical_dom_sf"/>
</dbReference>
<keyword evidence="9" id="KW-1185">Reference proteome</keyword>
<sequence length="563" mass="66165">MDKWILHFSLLLVLLGFVFFGSKKGEVTALLRVVEKSIEKEPDNTLILLDSIQQIEELSEQQQALWCLLYTSVIDRKQIRHTSDSLIQIAVSYYDKNDLPERKMQAYYYYGIVLQDLNDAIQAQDYYLKAYKLGLELEKYTFLGRICTNLGRLYTYQKLYGQASHFQQKAVGYFEKKQDTVRLSLALRDIARIHVSEHRLDSAVTNYTKALEYTSDAHKFCMYNELAGTYEQMGDYAKGVSYAYNAYTRARTTEDSCLVTLGLGSLYLRMGEKDSAYHYLSFCRQSTNPYTLKDLYLNLAQLEKSRKNWSAYAFYQEQYNVFRDSIDNLTQMETLARLQRLYDYREIEKKKEYYRQESDRKTGNLYKLSLGGAGCLLFVVCLVFYLWRERKKREEQLNQSLRRKEQQYLNSQQYLEERNAVVAQLEQQYEAVVAQLSEQSTQFTRSIQGKMNSAHPFFSSDLYRGVYTDWKKLNETQWPEVIKMIDHILYKDFTGKIRMLYPRISNLDLNVCCLVKLQIPVGRIAVLLSVNSQAISNKRKRLYEKLTQESGSAQDFDKFIKTF</sequence>
<evidence type="ECO:0000256" key="1">
    <source>
        <dbReference type="ARBA" id="ARBA00004496"/>
    </source>
</evidence>
<dbReference type="PANTHER" id="PTHR46630">
    <property type="entry name" value="TETRATRICOPEPTIDE REPEAT PROTEIN 29"/>
    <property type="match status" value="1"/>
</dbReference>
<dbReference type="Proteomes" id="UP000033035">
    <property type="component" value="Unassembled WGS sequence"/>
</dbReference>
<name>A0A0F5JLC4_9BACT</name>
<proteinExistence type="inferred from homology"/>
<dbReference type="GO" id="GO:0005737">
    <property type="term" value="C:cytoplasm"/>
    <property type="evidence" value="ECO:0007669"/>
    <property type="project" value="UniProtKB-SubCell"/>
</dbReference>
<evidence type="ECO:0000256" key="7">
    <source>
        <dbReference type="SAM" id="Phobius"/>
    </source>
</evidence>
<accession>A0A0F5JLC4</accession>
<evidence type="ECO:0000256" key="6">
    <source>
        <dbReference type="SAM" id="Coils"/>
    </source>
</evidence>
<feature type="transmembrane region" description="Helical" evidence="7">
    <location>
        <begin position="365"/>
        <end position="387"/>
    </location>
</feature>
<feature type="coiled-coil region" evidence="6">
    <location>
        <begin position="415"/>
        <end position="442"/>
    </location>
</feature>
<dbReference type="SUPFAM" id="SSF48452">
    <property type="entry name" value="TPR-like"/>
    <property type="match status" value="1"/>
</dbReference>
<reference evidence="8 9" key="1">
    <citation type="submission" date="2013-04" db="EMBL/GenBank/DDBJ databases">
        <title>The Genome Sequence of Parabacteroides gordonii DSM 23371.</title>
        <authorList>
            <consortium name="The Broad Institute Genomics Platform"/>
            <person name="Earl A."/>
            <person name="Ward D."/>
            <person name="Feldgarden M."/>
            <person name="Gevers D."/>
            <person name="Martens E."/>
            <person name="Sakamoto M."/>
            <person name="Benno Y."/>
            <person name="Suzuki N."/>
            <person name="Matsunaga N."/>
            <person name="Koshihara K."/>
            <person name="Seki M."/>
            <person name="Komiya H."/>
            <person name="Walker B."/>
            <person name="Young S."/>
            <person name="Zeng Q."/>
            <person name="Gargeya S."/>
            <person name="Fitzgerald M."/>
            <person name="Haas B."/>
            <person name="Abouelleil A."/>
            <person name="Allen A.W."/>
            <person name="Alvarado L."/>
            <person name="Arachchi H.M."/>
            <person name="Berlin A.M."/>
            <person name="Chapman S.B."/>
            <person name="Gainer-Dewar J."/>
            <person name="Goldberg J."/>
            <person name="Griggs A."/>
            <person name="Gujja S."/>
            <person name="Hansen M."/>
            <person name="Howarth C."/>
            <person name="Imamovic A."/>
            <person name="Ireland A."/>
            <person name="Larimer J."/>
            <person name="McCowan C."/>
            <person name="Murphy C."/>
            <person name="Pearson M."/>
            <person name="Poon T.W."/>
            <person name="Priest M."/>
            <person name="Roberts A."/>
            <person name="Saif S."/>
            <person name="Shea T."/>
            <person name="Sisk P."/>
            <person name="Sykes S."/>
            <person name="Wortman J."/>
            <person name="Nusbaum C."/>
            <person name="Birren B."/>
        </authorList>
    </citation>
    <scope>NUCLEOTIDE SEQUENCE [LARGE SCALE GENOMIC DNA]</scope>
    <source>
        <strain evidence="8 9">MS-1</strain>
    </source>
</reference>
<comment type="subcellular location">
    <subcellularLocation>
        <location evidence="1">Cytoplasm</location>
    </subcellularLocation>
</comment>
<evidence type="ECO:0000256" key="2">
    <source>
        <dbReference type="ARBA" id="ARBA00022490"/>
    </source>
</evidence>
<keyword evidence="4" id="KW-0802">TPR repeat</keyword>
<keyword evidence="7" id="KW-0812">Transmembrane</keyword>
<dbReference type="Gene3D" id="1.25.40.10">
    <property type="entry name" value="Tetratricopeptide repeat domain"/>
    <property type="match status" value="2"/>
</dbReference>
<comment type="similarity">
    <text evidence="5">Belongs to the Rap family.</text>
</comment>